<protein>
    <submittedName>
        <fullName evidence="2">Uncharacterized protein</fullName>
    </submittedName>
</protein>
<dbReference type="InParanoid" id="A0A1X7UBL5"/>
<dbReference type="EnsemblMetazoa" id="Aqu2.1.25161_001">
    <property type="protein sequence ID" value="Aqu2.1.25161_001"/>
    <property type="gene ID" value="Aqu2.1.25161"/>
</dbReference>
<name>A0A1X7UBL5_AMPQE</name>
<dbReference type="AlphaFoldDB" id="A0A1X7UBL5"/>
<evidence type="ECO:0000256" key="1">
    <source>
        <dbReference type="SAM" id="MobiDB-lite"/>
    </source>
</evidence>
<sequence length="229" mass="25931">MPIEWIWSEVNLRVNYPVKRKLISLVDDGYLDMGDETTKFCVSFMTYRVVHAGIERFVDAWNEHCTPTDACNAKTSAETISSDSSPRSPPQEVPKSSWTQGLKKVGLYFSGFVEDIDTVLESHCRDTITYYGTRTSVGIKENVESSEGGSQEAHRDESGLSWKHNAAGSTISFQNTPFQIGYKYDLECQFSNHYFKNKQKPGGAQNSSQVKKPGLRMQAYIVQPYKWLN</sequence>
<feature type="compositionally biased region" description="Polar residues" evidence="1">
    <location>
        <begin position="76"/>
        <end position="86"/>
    </location>
</feature>
<feature type="region of interest" description="Disordered" evidence="1">
    <location>
        <begin position="76"/>
        <end position="97"/>
    </location>
</feature>
<evidence type="ECO:0000313" key="2">
    <source>
        <dbReference type="EnsemblMetazoa" id="Aqu2.1.25161_001"/>
    </source>
</evidence>
<reference evidence="2" key="1">
    <citation type="submission" date="2017-05" db="UniProtKB">
        <authorList>
            <consortium name="EnsemblMetazoa"/>
        </authorList>
    </citation>
    <scope>IDENTIFICATION</scope>
</reference>
<accession>A0A1X7UBL5</accession>
<proteinExistence type="predicted"/>
<organism evidence="2">
    <name type="scientific">Amphimedon queenslandica</name>
    <name type="common">Sponge</name>
    <dbReference type="NCBI Taxonomy" id="400682"/>
    <lineage>
        <taxon>Eukaryota</taxon>
        <taxon>Metazoa</taxon>
        <taxon>Porifera</taxon>
        <taxon>Demospongiae</taxon>
        <taxon>Heteroscleromorpha</taxon>
        <taxon>Haplosclerida</taxon>
        <taxon>Niphatidae</taxon>
        <taxon>Amphimedon</taxon>
    </lineage>
</organism>